<dbReference type="Pfam" id="PF13328">
    <property type="entry name" value="HD_4"/>
    <property type="match status" value="1"/>
</dbReference>
<proteinExistence type="predicted"/>
<gene>
    <name evidence="3" type="ORF">A3H02_02080</name>
</gene>
<accession>A0A1G2F488</accession>
<dbReference type="GO" id="GO:0008893">
    <property type="term" value="F:guanosine-3',5'-bis(diphosphate) 3'-diphosphatase activity"/>
    <property type="evidence" value="ECO:0007669"/>
    <property type="project" value="TreeGrafter"/>
</dbReference>
<dbReference type="Proteomes" id="UP000176787">
    <property type="component" value="Unassembled WGS sequence"/>
</dbReference>
<feature type="coiled-coil region" evidence="1">
    <location>
        <begin position="33"/>
        <end position="60"/>
    </location>
</feature>
<dbReference type="SUPFAM" id="SSF109604">
    <property type="entry name" value="HD-domain/PDEase-like"/>
    <property type="match status" value="1"/>
</dbReference>
<dbReference type="PANTHER" id="PTHR46246">
    <property type="entry name" value="GUANOSINE-3',5'-BIS(DIPHOSPHATE) 3'-PYROPHOSPHOHYDROLASE MESH1"/>
    <property type="match status" value="1"/>
</dbReference>
<dbReference type="InterPro" id="IPR003607">
    <property type="entry name" value="HD/PDEase_dom"/>
</dbReference>
<protein>
    <recommendedName>
        <fullName evidence="2">HD/PDEase domain-containing protein</fullName>
    </recommendedName>
</protein>
<comment type="caution">
    <text evidence="3">The sequence shown here is derived from an EMBL/GenBank/DDBJ whole genome shotgun (WGS) entry which is preliminary data.</text>
</comment>
<evidence type="ECO:0000313" key="3">
    <source>
        <dbReference type="EMBL" id="OGZ32747.1"/>
    </source>
</evidence>
<feature type="domain" description="HD/PDEase" evidence="2">
    <location>
        <begin position="62"/>
        <end position="167"/>
    </location>
</feature>
<dbReference type="EMBL" id="MHMS01000002">
    <property type="protein sequence ID" value="OGZ32747.1"/>
    <property type="molecule type" value="Genomic_DNA"/>
</dbReference>
<dbReference type="Gene3D" id="1.10.3210.10">
    <property type="entry name" value="Hypothetical protein af1432"/>
    <property type="match status" value="1"/>
</dbReference>
<dbReference type="PANTHER" id="PTHR46246:SF1">
    <property type="entry name" value="GUANOSINE-3',5'-BIS(DIPHOSPHATE) 3'-PYROPHOSPHOHYDROLASE MESH1"/>
    <property type="match status" value="1"/>
</dbReference>
<evidence type="ECO:0000259" key="2">
    <source>
        <dbReference type="SMART" id="SM00471"/>
    </source>
</evidence>
<evidence type="ECO:0000313" key="4">
    <source>
        <dbReference type="Proteomes" id="UP000176787"/>
    </source>
</evidence>
<dbReference type="InterPro" id="IPR052194">
    <property type="entry name" value="MESH1"/>
</dbReference>
<name>A0A1G2F488_9BACT</name>
<dbReference type="SMART" id="SM00471">
    <property type="entry name" value="HDc"/>
    <property type="match status" value="1"/>
</dbReference>
<sequence>MMTKELFPKIERGKDMETGNIKEFRLLEKLIKKNFETEDIEKIKQALDLAEIQHKGQERKYENAPYIVHPARVANILIEELKIKNVDSVVAGLLHDVVEDCDYSLEKIGEEFGQNTQKLVDYLSHRKSESDNEYLDRIFNSGNSGVKILKMSDRLDNLRSLKYASEEFKIRYLKESQKDFLPRAKGVNEYLYSEIKKEINRYL</sequence>
<organism evidence="3 4">
    <name type="scientific">Candidatus Niyogibacteria bacterium RIFCSPLOWO2_12_FULL_41_13</name>
    <dbReference type="NCBI Taxonomy" id="1801726"/>
    <lineage>
        <taxon>Bacteria</taxon>
        <taxon>Candidatus Niyogiibacteriota</taxon>
    </lineage>
</organism>
<dbReference type="STRING" id="1801726.A3H02_02080"/>
<evidence type="ECO:0000256" key="1">
    <source>
        <dbReference type="SAM" id="Coils"/>
    </source>
</evidence>
<dbReference type="AlphaFoldDB" id="A0A1G2F488"/>
<keyword evidence="1" id="KW-0175">Coiled coil</keyword>
<reference evidence="3 4" key="1">
    <citation type="journal article" date="2016" name="Nat. Commun.">
        <title>Thousands of microbial genomes shed light on interconnected biogeochemical processes in an aquifer system.</title>
        <authorList>
            <person name="Anantharaman K."/>
            <person name="Brown C.T."/>
            <person name="Hug L.A."/>
            <person name="Sharon I."/>
            <person name="Castelle C.J."/>
            <person name="Probst A.J."/>
            <person name="Thomas B.C."/>
            <person name="Singh A."/>
            <person name="Wilkins M.J."/>
            <person name="Karaoz U."/>
            <person name="Brodie E.L."/>
            <person name="Williams K.H."/>
            <person name="Hubbard S.S."/>
            <person name="Banfield J.F."/>
        </authorList>
    </citation>
    <scope>NUCLEOTIDE SEQUENCE [LARGE SCALE GENOMIC DNA]</scope>
</reference>